<keyword evidence="1" id="KW-0812">Transmembrane</keyword>
<evidence type="ECO:0000256" key="1">
    <source>
        <dbReference type="SAM" id="Phobius"/>
    </source>
</evidence>
<keyword evidence="1" id="KW-0472">Membrane</keyword>
<evidence type="ECO:0000313" key="2">
    <source>
        <dbReference type="EMBL" id="GLK14893.1"/>
    </source>
</evidence>
<evidence type="ECO:0008006" key="4">
    <source>
        <dbReference type="Google" id="ProtNLM"/>
    </source>
</evidence>
<name>A0A9W6MIE2_9ACTN</name>
<dbReference type="RefSeq" id="WP_271223122.1">
    <property type="nucleotide sequence ID" value="NZ_BAAAVD010000004.1"/>
</dbReference>
<organism evidence="2 3">
    <name type="scientific">Streptosporangium carneum</name>
    <dbReference type="NCBI Taxonomy" id="47481"/>
    <lineage>
        <taxon>Bacteria</taxon>
        <taxon>Bacillati</taxon>
        <taxon>Actinomycetota</taxon>
        <taxon>Actinomycetes</taxon>
        <taxon>Streptosporangiales</taxon>
        <taxon>Streptosporangiaceae</taxon>
        <taxon>Streptosporangium</taxon>
    </lineage>
</organism>
<comment type="caution">
    <text evidence="2">The sequence shown here is derived from an EMBL/GenBank/DDBJ whole genome shotgun (WGS) entry which is preliminary data.</text>
</comment>
<proteinExistence type="predicted"/>
<dbReference type="EMBL" id="BSEV01000038">
    <property type="protein sequence ID" value="GLK14893.1"/>
    <property type="molecule type" value="Genomic_DNA"/>
</dbReference>
<evidence type="ECO:0000313" key="3">
    <source>
        <dbReference type="Proteomes" id="UP001143474"/>
    </source>
</evidence>
<reference evidence="2" key="1">
    <citation type="journal article" date="2014" name="Int. J. Syst. Evol. Microbiol.">
        <title>Complete genome sequence of Corynebacterium casei LMG S-19264T (=DSM 44701T), isolated from a smear-ripened cheese.</title>
        <authorList>
            <consortium name="US DOE Joint Genome Institute (JGI-PGF)"/>
            <person name="Walter F."/>
            <person name="Albersmeier A."/>
            <person name="Kalinowski J."/>
            <person name="Ruckert C."/>
        </authorList>
    </citation>
    <scope>NUCLEOTIDE SEQUENCE</scope>
    <source>
        <strain evidence="2">VKM Ac-2007</strain>
    </source>
</reference>
<feature type="transmembrane region" description="Helical" evidence="1">
    <location>
        <begin position="64"/>
        <end position="84"/>
    </location>
</feature>
<keyword evidence="1" id="KW-1133">Transmembrane helix</keyword>
<feature type="transmembrane region" description="Helical" evidence="1">
    <location>
        <begin position="91"/>
        <end position="112"/>
    </location>
</feature>
<reference evidence="2" key="2">
    <citation type="submission" date="2023-01" db="EMBL/GenBank/DDBJ databases">
        <authorList>
            <person name="Sun Q."/>
            <person name="Evtushenko L."/>
        </authorList>
    </citation>
    <scope>NUCLEOTIDE SEQUENCE</scope>
    <source>
        <strain evidence="2">VKM Ac-2007</strain>
    </source>
</reference>
<accession>A0A9W6MIE2</accession>
<dbReference type="Proteomes" id="UP001143474">
    <property type="component" value="Unassembled WGS sequence"/>
</dbReference>
<sequence>MSLSAGVMAGAAGTTALDAVTYLDMLVRGRPASDVPAEAADRLASRAGLDLGPGDVGVNRRTGLGALLGYGAGIGVGALYGLLADGGRPPLPVAALGLSAAAMAAGDLPLVALGLTDPRRWDTVSWISDIVPHLVYGLTTAVVHRRLTCHRSRQSG</sequence>
<dbReference type="AlphaFoldDB" id="A0A9W6MIE2"/>
<protein>
    <recommendedName>
        <fullName evidence="4">DUF1440 domain-containing protein</fullName>
    </recommendedName>
</protein>
<keyword evidence="3" id="KW-1185">Reference proteome</keyword>
<gene>
    <name evidence="2" type="ORF">GCM10017600_83060</name>
</gene>